<gene>
    <name evidence="2" type="ORF">IAC76_00610</name>
</gene>
<evidence type="ECO:0000313" key="2">
    <source>
        <dbReference type="EMBL" id="MBO8429863.1"/>
    </source>
</evidence>
<evidence type="ECO:0000256" key="1">
    <source>
        <dbReference type="SAM" id="Phobius"/>
    </source>
</evidence>
<proteinExistence type="predicted"/>
<keyword evidence="1" id="KW-1133">Transmembrane helix</keyword>
<dbReference type="Proteomes" id="UP000823632">
    <property type="component" value="Unassembled WGS sequence"/>
</dbReference>
<keyword evidence="1" id="KW-0472">Membrane</keyword>
<accession>A0A9D9GZN3</accession>
<reference evidence="2" key="1">
    <citation type="submission" date="2020-10" db="EMBL/GenBank/DDBJ databases">
        <authorList>
            <person name="Gilroy R."/>
        </authorList>
    </citation>
    <scope>NUCLEOTIDE SEQUENCE</scope>
    <source>
        <strain evidence="2">10192</strain>
    </source>
</reference>
<name>A0A9D9GZN3_9BACT</name>
<organism evidence="2 3">
    <name type="scientific">Candidatus Scatousia excrementipullorum</name>
    <dbReference type="NCBI Taxonomy" id="2840936"/>
    <lineage>
        <taxon>Bacteria</taxon>
        <taxon>Candidatus Scatousia</taxon>
    </lineage>
</organism>
<feature type="transmembrane region" description="Helical" evidence="1">
    <location>
        <begin position="12"/>
        <end position="37"/>
    </location>
</feature>
<dbReference type="EMBL" id="JADIND010000013">
    <property type="protein sequence ID" value="MBO8429863.1"/>
    <property type="molecule type" value="Genomic_DNA"/>
</dbReference>
<reference evidence="2" key="2">
    <citation type="journal article" date="2021" name="PeerJ">
        <title>Extensive microbial diversity within the chicken gut microbiome revealed by metagenomics and culture.</title>
        <authorList>
            <person name="Gilroy R."/>
            <person name="Ravi A."/>
            <person name="Getino M."/>
            <person name="Pursley I."/>
            <person name="Horton D.L."/>
            <person name="Alikhan N.F."/>
            <person name="Baker D."/>
            <person name="Gharbi K."/>
            <person name="Hall N."/>
            <person name="Watson M."/>
            <person name="Adriaenssens E.M."/>
            <person name="Foster-Nyarko E."/>
            <person name="Jarju S."/>
            <person name="Secka A."/>
            <person name="Antonio M."/>
            <person name="Oren A."/>
            <person name="Chaudhuri R.R."/>
            <person name="La Ragione R."/>
            <person name="Hildebrand F."/>
            <person name="Pallen M.J."/>
        </authorList>
    </citation>
    <scope>NUCLEOTIDE SEQUENCE</scope>
    <source>
        <strain evidence="2">10192</strain>
    </source>
</reference>
<protein>
    <submittedName>
        <fullName evidence="2">Uncharacterized protein</fullName>
    </submittedName>
</protein>
<dbReference type="AlphaFoldDB" id="A0A9D9GZN3"/>
<comment type="caution">
    <text evidence="2">The sequence shown here is derived from an EMBL/GenBank/DDBJ whole genome shotgun (WGS) entry which is preliminary data.</text>
</comment>
<feature type="transmembrane region" description="Helical" evidence="1">
    <location>
        <begin position="104"/>
        <end position="124"/>
    </location>
</feature>
<sequence>MYREEQAKPYVIERIVAALTYPTTGIIGVIWLILGWITKSQPRKFTLYHIYQSIFLSLAYVVLDYLIRIIANMFAYVPFVNRLIAQILFWFNMPLLFDYSIVQIFVYSLLIYLTLTAILGRYSYIPFVSDNIKQLLR</sequence>
<keyword evidence="1" id="KW-0812">Transmembrane</keyword>
<evidence type="ECO:0000313" key="3">
    <source>
        <dbReference type="Proteomes" id="UP000823632"/>
    </source>
</evidence>